<feature type="compositionally biased region" description="Polar residues" evidence="2">
    <location>
        <begin position="112"/>
        <end position="146"/>
    </location>
</feature>
<evidence type="ECO:0000313" key="3">
    <source>
        <dbReference type="EMBL" id="KAA0192242.1"/>
    </source>
</evidence>
<keyword evidence="4" id="KW-1185">Reference proteome</keyword>
<gene>
    <name evidence="3" type="ORF">FBUS_11530</name>
</gene>
<evidence type="ECO:0000256" key="1">
    <source>
        <dbReference type="SAM" id="Coils"/>
    </source>
</evidence>
<evidence type="ECO:0000256" key="2">
    <source>
        <dbReference type="SAM" id="MobiDB-lite"/>
    </source>
</evidence>
<proteinExistence type="predicted"/>
<feature type="region of interest" description="Disordered" evidence="2">
    <location>
        <begin position="97"/>
        <end position="205"/>
    </location>
</feature>
<evidence type="ECO:0000313" key="4">
    <source>
        <dbReference type="Proteomes" id="UP000728185"/>
    </source>
</evidence>
<feature type="coiled-coil region" evidence="1">
    <location>
        <begin position="2"/>
        <end position="33"/>
    </location>
</feature>
<organism evidence="3 4">
    <name type="scientific">Fasciolopsis buskii</name>
    <dbReference type="NCBI Taxonomy" id="27845"/>
    <lineage>
        <taxon>Eukaryota</taxon>
        <taxon>Metazoa</taxon>
        <taxon>Spiralia</taxon>
        <taxon>Lophotrochozoa</taxon>
        <taxon>Platyhelminthes</taxon>
        <taxon>Trematoda</taxon>
        <taxon>Digenea</taxon>
        <taxon>Plagiorchiida</taxon>
        <taxon>Echinostomata</taxon>
        <taxon>Echinostomatoidea</taxon>
        <taxon>Fasciolidae</taxon>
        <taxon>Fasciolopsis</taxon>
    </lineage>
</organism>
<name>A0A8E0RXQ9_9TREM</name>
<protein>
    <submittedName>
        <fullName evidence="3">Uncharacterized protein</fullName>
    </submittedName>
</protein>
<dbReference type="EMBL" id="LUCM01005805">
    <property type="protein sequence ID" value="KAA0192242.1"/>
    <property type="molecule type" value="Genomic_DNA"/>
</dbReference>
<keyword evidence="1" id="KW-0175">Coiled coil</keyword>
<sequence length="227" mass="24640">MASEHRKKKSKDLEELKRATEEALIQRRAALEAEKAADKALLDAGAQERSYREEVVSEAKAELESHYASLIQKSEIQLRTAEERIEVSRRLNATVDETGAKVRKFKRGPDGLTSSNGITNAGDSRLFSSSKQEVATSPTTSFSPRLSDTVPEAVTGASDQASPDKGSSVVSQALEKSATTDLEGDDQPAILRAKYPHRSAPAMAPEECVSRLPYGKSLPVVWRNGVS</sequence>
<dbReference type="OrthoDB" id="10574193at2759"/>
<reference evidence="3" key="1">
    <citation type="submission" date="2019-05" db="EMBL/GenBank/DDBJ databases">
        <title>Annotation for the trematode Fasciolopsis buski.</title>
        <authorList>
            <person name="Choi Y.-J."/>
        </authorList>
    </citation>
    <scope>NUCLEOTIDE SEQUENCE</scope>
    <source>
        <strain evidence="3">HT</strain>
        <tissue evidence="3">Whole worm</tissue>
    </source>
</reference>
<comment type="caution">
    <text evidence="3">The sequence shown here is derived from an EMBL/GenBank/DDBJ whole genome shotgun (WGS) entry which is preliminary data.</text>
</comment>
<dbReference type="AlphaFoldDB" id="A0A8E0RXQ9"/>
<accession>A0A8E0RXQ9</accession>
<dbReference type="Proteomes" id="UP000728185">
    <property type="component" value="Unassembled WGS sequence"/>
</dbReference>